<reference evidence="19" key="1">
    <citation type="journal article" date="2019" name="Int. J. Syst. Evol. Microbiol.">
        <title>The Global Catalogue of Microorganisms (GCM) 10K type strain sequencing project: providing services to taxonomists for standard genome sequencing and annotation.</title>
        <authorList>
            <consortium name="The Broad Institute Genomics Platform"/>
            <consortium name="The Broad Institute Genome Sequencing Center for Infectious Disease"/>
            <person name="Wu L."/>
            <person name="Ma J."/>
        </authorList>
    </citation>
    <scope>NUCLEOTIDE SEQUENCE [LARGE SCALE GENOMIC DNA]</scope>
    <source>
        <strain evidence="19">CCM 8896</strain>
    </source>
</reference>
<dbReference type="InterPro" id="IPR001182">
    <property type="entry name" value="FtsW/RodA"/>
</dbReference>
<dbReference type="RefSeq" id="WP_225423656.1">
    <property type="nucleotide sequence ID" value="NZ_JBHTOP010000005.1"/>
</dbReference>
<comment type="caution">
    <text evidence="18">The sequence shown here is derived from an EMBL/GenBank/DDBJ whole genome shotgun (WGS) entry which is preliminary data.</text>
</comment>
<feature type="transmembrane region" description="Helical" evidence="17">
    <location>
        <begin position="79"/>
        <end position="99"/>
    </location>
</feature>
<evidence type="ECO:0000256" key="4">
    <source>
        <dbReference type="ARBA" id="ARBA00022692"/>
    </source>
</evidence>
<evidence type="ECO:0000256" key="11">
    <source>
        <dbReference type="ARBA" id="ARBA00038053"/>
    </source>
</evidence>
<dbReference type="PANTHER" id="PTHR30474">
    <property type="entry name" value="CELL CYCLE PROTEIN"/>
    <property type="match status" value="1"/>
</dbReference>
<dbReference type="InterPro" id="IPR018365">
    <property type="entry name" value="Cell_cycle_FtsW-rel_CS"/>
</dbReference>
<name>A0ABW4J5D0_9LACO</name>
<feature type="transmembrane region" description="Helical" evidence="17">
    <location>
        <begin position="325"/>
        <end position="346"/>
    </location>
</feature>
<dbReference type="PROSITE" id="PS00428">
    <property type="entry name" value="FTSW_RODA_SPOVE"/>
    <property type="match status" value="1"/>
</dbReference>
<feature type="transmembrane region" description="Helical" evidence="17">
    <location>
        <begin position="119"/>
        <end position="137"/>
    </location>
</feature>
<dbReference type="EMBL" id="JBHTOP010000005">
    <property type="protein sequence ID" value="MFD1671179.1"/>
    <property type="molecule type" value="Genomic_DNA"/>
</dbReference>
<feature type="transmembrane region" description="Helical" evidence="17">
    <location>
        <begin position="197"/>
        <end position="215"/>
    </location>
</feature>
<keyword evidence="3" id="KW-0808">Transferase</keyword>
<keyword evidence="19" id="KW-1185">Reference proteome</keyword>
<evidence type="ECO:0000256" key="10">
    <source>
        <dbReference type="ARBA" id="ARBA00033270"/>
    </source>
</evidence>
<organism evidence="18 19">
    <name type="scientific">Agrilactobacillus yilanensis</name>
    <dbReference type="NCBI Taxonomy" id="2485997"/>
    <lineage>
        <taxon>Bacteria</taxon>
        <taxon>Bacillati</taxon>
        <taxon>Bacillota</taxon>
        <taxon>Bacilli</taxon>
        <taxon>Lactobacillales</taxon>
        <taxon>Lactobacillaceae</taxon>
        <taxon>Agrilactobacillus</taxon>
    </lineage>
</organism>
<evidence type="ECO:0000256" key="7">
    <source>
        <dbReference type="ARBA" id="ARBA00022989"/>
    </source>
</evidence>
<feature type="transmembrane region" description="Helical" evidence="17">
    <location>
        <begin position="292"/>
        <end position="313"/>
    </location>
</feature>
<evidence type="ECO:0000256" key="3">
    <source>
        <dbReference type="ARBA" id="ARBA00022679"/>
    </source>
</evidence>
<evidence type="ECO:0000256" key="12">
    <source>
        <dbReference type="ARBA" id="ARBA00041185"/>
    </source>
</evidence>
<accession>A0ABW4J5D0</accession>
<protein>
    <recommendedName>
        <fullName evidence="12">Probable peptidoglycan glycosyltransferase FtsW</fullName>
        <ecNumber evidence="14">2.4.99.28</ecNumber>
    </recommendedName>
    <alternativeName>
        <fullName evidence="13">Cell division protein FtsW</fullName>
    </alternativeName>
    <alternativeName>
        <fullName evidence="10">Cell wall polymerase</fullName>
    </alternativeName>
    <alternativeName>
        <fullName evidence="9">Peptidoglycan polymerase</fullName>
    </alternativeName>
</protein>
<evidence type="ECO:0000313" key="18">
    <source>
        <dbReference type="EMBL" id="MFD1671179.1"/>
    </source>
</evidence>
<evidence type="ECO:0000256" key="17">
    <source>
        <dbReference type="SAM" id="Phobius"/>
    </source>
</evidence>
<dbReference type="PANTHER" id="PTHR30474:SF2">
    <property type="entry name" value="PEPTIDOGLYCAN GLYCOSYLTRANSFERASE FTSW-RELATED"/>
    <property type="match status" value="1"/>
</dbReference>
<gene>
    <name evidence="18" type="ORF">ACFQ5M_03600</name>
</gene>
<comment type="function">
    <text evidence="16">Peptidoglycan polymerase that is essential for cell division.</text>
</comment>
<feature type="transmembrane region" description="Helical" evidence="17">
    <location>
        <begin position="149"/>
        <end position="169"/>
    </location>
</feature>
<evidence type="ECO:0000256" key="8">
    <source>
        <dbReference type="ARBA" id="ARBA00023136"/>
    </source>
</evidence>
<evidence type="ECO:0000256" key="15">
    <source>
        <dbReference type="ARBA" id="ARBA00049902"/>
    </source>
</evidence>
<keyword evidence="4 17" id="KW-0812">Transmembrane</keyword>
<evidence type="ECO:0000256" key="6">
    <source>
        <dbReference type="ARBA" id="ARBA00022984"/>
    </source>
</evidence>
<evidence type="ECO:0000256" key="14">
    <source>
        <dbReference type="ARBA" id="ARBA00044770"/>
    </source>
</evidence>
<dbReference type="Pfam" id="PF01098">
    <property type="entry name" value="FTSW_RODA_SPOVE"/>
    <property type="match status" value="1"/>
</dbReference>
<comment type="subcellular location">
    <subcellularLocation>
        <location evidence="1">Membrane</location>
        <topology evidence="1">Multi-pass membrane protein</topology>
    </subcellularLocation>
</comment>
<evidence type="ECO:0000256" key="16">
    <source>
        <dbReference type="ARBA" id="ARBA00049966"/>
    </source>
</evidence>
<keyword evidence="5" id="KW-0133">Cell shape</keyword>
<feature type="transmembrane region" description="Helical" evidence="17">
    <location>
        <begin position="175"/>
        <end position="192"/>
    </location>
</feature>
<keyword evidence="2" id="KW-0328">Glycosyltransferase</keyword>
<dbReference type="Proteomes" id="UP001597267">
    <property type="component" value="Unassembled WGS sequence"/>
</dbReference>
<feature type="transmembrane region" description="Helical" evidence="17">
    <location>
        <begin position="12"/>
        <end position="32"/>
    </location>
</feature>
<evidence type="ECO:0000313" key="19">
    <source>
        <dbReference type="Proteomes" id="UP001597267"/>
    </source>
</evidence>
<comment type="similarity">
    <text evidence="11">Belongs to the SEDS family. FtsW subfamily.</text>
</comment>
<keyword evidence="8 17" id="KW-0472">Membrane</keyword>
<evidence type="ECO:0000256" key="1">
    <source>
        <dbReference type="ARBA" id="ARBA00004141"/>
    </source>
</evidence>
<evidence type="ECO:0000256" key="13">
    <source>
        <dbReference type="ARBA" id="ARBA00041418"/>
    </source>
</evidence>
<evidence type="ECO:0000256" key="9">
    <source>
        <dbReference type="ARBA" id="ARBA00032370"/>
    </source>
</evidence>
<keyword evidence="6" id="KW-0573">Peptidoglycan synthesis</keyword>
<comment type="catalytic activity">
    <reaction evidence="15">
        <text>[GlcNAc-(1-&gt;4)-Mur2Ac(oyl-L-Ala-gamma-D-Glu-L-Lys-D-Ala-D-Ala)](n)-di-trans,octa-cis-undecaprenyl diphosphate + beta-D-GlcNAc-(1-&gt;4)-Mur2Ac(oyl-L-Ala-gamma-D-Glu-L-Lys-D-Ala-D-Ala)-di-trans,octa-cis-undecaprenyl diphosphate = [GlcNAc-(1-&gt;4)-Mur2Ac(oyl-L-Ala-gamma-D-Glu-L-Lys-D-Ala-D-Ala)](n+1)-di-trans,octa-cis-undecaprenyl diphosphate + di-trans,octa-cis-undecaprenyl diphosphate + H(+)</text>
        <dbReference type="Rhea" id="RHEA:23708"/>
        <dbReference type="Rhea" id="RHEA-COMP:9602"/>
        <dbReference type="Rhea" id="RHEA-COMP:9603"/>
        <dbReference type="ChEBI" id="CHEBI:15378"/>
        <dbReference type="ChEBI" id="CHEBI:58405"/>
        <dbReference type="ChEBI" id="CHEBI:60033"/>
        <dbReference type="ChEBI" id="CHEBI:78435"/>
        <dbReference type="EC" id="2.4.99.28"/>
    </reaction>
</comment>
<evidence type="ECO:0000256" key="2">
    <source>
        <dbReference type="ARBA" id="ARBA00022676"/>
    </source>
</evidence>
<feature type="transmembrane region" description="Helical" evidence="17">
    <location>
        <begin position="52"/>
        <end position="72"/>
    </location>
</feature>
<keyword evidence="7 17" id="KW-1133">Transmembrane helix</keyword>
<dbReference type="EC" id="2.4.99.28" evidence="14"/>
<evidence type="ECO:0000256" key="5">
    <source>
        <dbReference type="ARBA" id="ARBA00022960"/>
    </source>
</evidence>
<feature type="transmembrane region" description="Helical" evidence="17">
    <location>
        <begin position="358"/>
        <end position="379"/>
    </location>
</feature>
<proteinExistence type="inferred from homology"/>
<sequence length="396" mass="43503">MGIRKKFSYLDYYIAIPFLLLIAVGIVMVYSASSDILSVNKIDPTSYLRRQFFWALAGLFFALLAFLSKLSFWQNRRVVMLGIGITFALLIFLVFLKIVHPSSAINGAVSWIPLGPINIQPLEIAKITVIIYLAFIFNKRGQNLERGQIFNNLLGPVVLVGLITLLILLQPDTGGASILALIIMIMIFSAGIPIGFGLSFIVAVSGLLPLLINILKRFPIAVLEKNYRYQRILSFLYPFQREQSGGSQLVNSYLAINNGGWFGRGLGNSIQKKGYLPAPYTDFILAIISEELGVIGVLVVLGLLFFLISRIVLIGMRAHTTFRTLVCYGVATMLFVQASFNIAGVIGMLPITGVTLPFISYGGSSMLSACAAIGLVLNISGTEKAEKQFQEMRKVQ</sequence>